<evidence type="ECO:0000313" key="1">
    <source>
        <dbReference type="EMBL" id="MBW61139.1"/>
    </source>
</evidence>
<dbReference type="AlphaFoldDB" id="A0A2M4C7A7"/>
<accession>A0A2M4C7A7</accession>
<reference evidence="1" key="1">
    <citation type="submission" date="2018-01" db="EMBL/GenBank/DDBJ databases">
        <title>An insight into the sialome of Amazonian anophelines.</title>
        <authorList>
            <person name="Ribeiro J.M."/>
            <person name="Scarpassa V."/>
            <person name="Calvo E."/>
        </authorList>
    </citation>
    <scope>NUCLEOTIDE SEQUENCE</scope>
    <source>
        <tissue evidence="1">Salivary glands</tissue>
    </source>
</reference>
<organism evidence="1">
    <name type="scientific">Anopheles marajoara</name>
    <dbReference type="NCBI Taxonomy" id="58244"/>
    <lineage>
        <taxon>Eukaryota</taxon>
        <taxon>Metazoa</taxon>
        <taxon>Ecdysozoa</taxon>
        <taxon>Arthropoda</taxon>
        <taxon>Hexapoda</taxon>
        <taxon>Insecta</taxon>
        <taxon>Pterygota</taxon>
        <taxon>Neoptera</taxon>
        <taxon>Endopterygota</taxon>
        <taxon>Diptera</taxon>
        <taxon>Nematocera</taxon>
        <taxon>Culicoidea</taxon>
        <taxon>Culicidae</taxon>
        <taxon>Anophelinae</taxon>
        <taxon>Anopheles</taxon>
    </lineage>
</organism>
<dbReference type="EMBL" id="GGFJ01011998">
    <property type="protein sequence ID" value="MBW61139.1"/>
    <property type="molecule type" value="Transcribed_RNA"/>
</dbReference>
<proteinExistence type="predicted"/>
<name>A0A2M4C7A7_9DIPT</name>
<sequence>MNLCPLAVVLPLAGKLEAIESLQHLLDSLRRVSQHGFKRCTGEHRAALQHLTDTVLQQDGNDLIVIGTLTVHRLQRKGNLVHSSLHLRLGLLSKSIYNGGIPTSQLRRCEGTCLGQCLQQRLLG</sequence>
<protein>
    <submittedName>
        <fullName evidence="1">Putative secreted protein</fullName>
    </submittedName>
</protein>